<protein>
    <recommendedName>
        <fullName evidence="6">Porphobilinogen deaminase</fullName>
        <ecNumber evidence="5">2.5.1.61</ecNumber>
    </recommendedName>
    <alternativeName>
        <fullName evidence="11">Hydroxymethylbilane synthase</fullName>
    </alternativeName>
    <alternativeName>
        <fullName evidence="10">Pre-uroporphyrinogen synthase</fullName>
    </alternativeName>
</protein>
<comment type="function">
    <text evidence="2">Tetrapolymerization of the monopyrrole PBG into the hydroxymethylbilane pre-uroporphyrinogen in several discrete steps.</text>
</comment>
<dbReference type="OMA" id="LWQANHI"/>
<dbReference type="InterPro" id="IPR022418">
    <property type="entry name" value="Porphobilinogen_deaminase_C"/>
</dbReference>
<dbReference type="InterPro" id="IPR036803">
    <property type="entry name" value="Porphobilinogen_deaminase_C_sf"/>
</dbReference>
<evidence type="ECO:0000259" key="13">
    <source>
        <dbReference type="Pfam" id="PF01379"/>
    </source>
</evidence>
<dbReference type="FunFam" id="3.40.190.10:FF:000086">
    <property type="entry name" value="Probable porphobilinogen deaminase"/>
    <property type="match status" value="1"/>
</dbReference>
<dbReference type="PANTHER" id="PTHR11557:SF0">
    <property type="entry name" value="PORPHOBILINOGEN DEAMINASE"/>
    <property type="match status" value="1"/>
</dbReference>
<dbReference type="FunFam" id="3.30.160.40:FF:000002">
    <property type="entry name" value="Porphobilinogen deaminase"/>
    <property type="match status" value="1"/>
</dbReference>
<dbReference type="PROSITE" id="PS00533">
    <property type="entry name" value="PORPHOBILINOGEN_DEAM"/>
    <property type="match status" value="1"/>
</dbReference>
<dbReference type="SUPFAM" id="SSF54782">
    <property type="entry name" value="Porphobilinogen deaminase (hydroxymethylbilane synthase), C-terminal domain"/>
    <property type="match status" value="1"/>
</dbReference>
<dbReference type="EMBL" id="NMPR01000065">
    <property type="protein sequence ID" value="KAA8631944.1"/>
    <property type="molecule type" value="Genomic_DNA"/>
</dbReference>
<evidence type="ECO:0000256" key="11">
    <source>
        <dbReference type="ARBA" id="ARBA00033064"/>
    </source>
</evidence>
<dbReference type="GO" id="GO:0005737">
    <property type="term" value="C:cytoplasm"/>
    <property type="evidence" value="ECO:0007669"/>
    <property type="project" value="TreeGrafter"/>
</dbReference>
<evidence type="ECO:0000256" key="8">
    <source>
        <dbReference type="ARBA" id="ARBA00023133"/>
    </source>
</evidence>
<dbReference type="HAMAP" id="MF_00260">
    <property type="entry name" value="Porphobil_deam"/>
    <property type="match status" value="1"/>
</dbReference>
<evidence type="ECO:0000256" key="6">
    <source>
        <dbReference type="ARBA" id="ARBA00016519"/>
    </source>
</evidence>
<keyword evidence="7" id="KW-0808">Transferase</keyword>
<evidence type="ECO:0000256" key="7">
    <source>
        <dbReference type="ARBA" id="ARBA00022679"/>
    </source>
</evidence>
<comment type="pathway">
    <text evidence="3">Porphyrin-containing compound metabolism; protoporphyrin-IX biosynthesis; coproporphyrinogen-III from 5-aminolevulinate: step 2/4.</text>
</comment>
<evidence type="ECO:0000256" key="9">
    <source>
        <dbReference type="ARBA" id="ARBA00023244"/>
    </source>
</evidence>
<dbReference type="PRINTS" id="PR00151">
    <property type="entry name" value="PORPHBDMNASE"/>
</dbReference>
<dbReference type="PANTHER" id="PTHR11557">
    <property type="entry name" value="PORPHOBILINOGEN DEAMINASE"/>
    <property type="match status" value="1"/>
</dbReference>
<comment type="catalytic activity">
    <reaction evidence="12">
        <text>4 porphobilinogen + H2O = hydroxymethylbilane + 4 NH4(+)</text>
        <dbReference type="Rhea" id="RHEA:13185"/>
        <dbReference type="ChEBI" id="CHEBI:15377"/>
        <dbReference type="ChEBI" id="CHEBI:28938"/>
        <dbReference type="ChEBI" id="CHEBI:57845"/>
        <dbReference type="ChEBI" id="CHEBI:58126"/>
        <dbReference type="EC" id="2.5.1.61"/>
    </reaction>
</comment>
<dbReference type="VEuPathDB" id="FungiDB:SMAC_07975"/>
<dbReference type="FunFam" id="3.40.190.10:FF:000005">
    <property type="entry name" value="Porphobilinogen deaminase"/>
    <property type="match status" value="1"/>
</dbReference>
<comment type="caution">
    <text evidence="15">The sequence shown here is derived from an EMBL/GenBank/DDBJ whole genome shotgun (WGS) entry which is preliminary data.</text>
</comment>
<dbReference type="Gene3D" id="3.30.160.40">
    <property type="entry name" value="Porphobilinogen deaminase, C-terminal domain"/>
    <property type="match status" value="1"/>
</dbReference>
<dbReference type="CDD" id="cd13645">
    <property type="entry name" value="PBP2_HuPBGD_like"/>
    <property type="match status" value="1"/>
</dbReference>
<proteinExistence type="inferred from homology"/>
<dbReference type="GO" id="GO:0004418">
    <property type="term" value="F:hydroxymethylbilane synthase activity"/>
    <property type="evidence" value="ECO:0007669"/>
    <property type="project" value="UniProtKB-EC"/>
</dbReference>
<evidence type="ECO:0000256" key="4">
    <source>
        <dbReference type="ARBA" id="ARBA00005638"/>
    </source>
</evidence>
<comment type="similarity">
    <text evidence="4">Belongs to the HMBS family.</text>
</comment>
<dbReference type="InterPro" id="IPR022419">
    <property type="entry name" value="Porphobilin_deaminase_cofac_BS"/>
</dbReference>
<dbReference type="Proteomes" id="UP000433876">
    <property type="component" value="Unassembled WGS sequence"/>
</dbReference>
<dbReference type="InterPro" id="IPR000860">
    <property type="entry name" value="HemC"/>
</dbReference>
<evidence type="ECO:0000256" key="2">
    <source>
        <dbReference type="ARBA" id="ARBA00002869"/>
    </source>
</evidence>
<evidence type="ECO:0000256" key="10">
    <source>
        <dbReference type="ARBA" id="ARBA00030685"/>
    </source>
</evidence>
<dbReference type="SUPFAM" id="SSF53850">
    <property type="entry name" value="Periplasmic binding protein-like II"/>
    <property type="match status" value="1"/>
</dbReference>
<dbReference type="Gene3D" id="3.40.190.10">
    <property type="entry name" value="Periplasmic binding protein-like II"/>
    <property type="match status" value="2"/>
</dbReference>
<keyword evidence="8" id="KW-0350">Heme biosynthesis</keyword>
<comment type="cofactor">
    <cofactor evidence="1">
        <name>dipyrromethane</name>
        <dbReference type="ChEBI" id="CHEBI:60342"/>
    </cofactor>
</comment>
<evidence type="ECO:0000256" key="12">
    <source>
        <dbReference type="ARBA" id="ARBA00048169"/>
    </source>
</evidence>
<feature type="domain" description="Porphobilinogen deaminase C-terminal" evidence="14">
    <location>
        <begin position="242"/>
        <end position="312"/>
    </location>
</feature>
<reference evidence="15 16" key="1">
    <citation type="submission" date="2017-07" db="EMBL/GenBank/DDBJ databases">
        <title>Genome sequence of the Sordaria macrospora wild type strain R19027.</title>
        <authorList>
            <person name="Nowrousian M."/>
            <person name="Teichert I."/>
            <person name="Kueck U."/>
        </authorList>
    </citation>
    <scope>NUCLEOTIDE SEQUENCE [LARGE SCALE GENOMIC DNA]</scope>
    <source>
        <strain evidence="15 16">R19027</strain>
        <tissue evidence="15">Mycelium</tissue>
    </source>
</reference>
<feature type="domain" description="Porphobilinogen deaminase N-terminal" evidence="13">
    <location>
        <begin position="9"/>
        <end position="226"/>
    </location>
</feature>
<evidence type="ECO:0000259" key="14">
    <source>
        <dbReference type="Pfam" id="PF03900"/>
    </source>
</evidence>
<dbReference type="AlphaFoldDB" id="A0A8S8ZMP3"/>
<dbReference type="Pfam" id="PF01379">
    <property type="entry name" value="Porphobil_deam"/>
    <property type="match status" value="1"/>
</dbReference>
<dbReference type="Pfam" id="PF03900">
    <property type="entry name" value="Porphobil_deamC"/>
    <property type="match status" value="1"/>
</dbReference>
<gene>
    <name evidence="15" type="ORF">SMACR_07975</name>
</gene>
<evidence type="ECO:0000313" key="16">
    <source>
        <dbReference type="Proteomes" id="UP000433876"/>
    </source>
</evidence>
<evidence type="ECO:0000256" key="3">
    <source>
        <dbReference type="ARBA" id="ARBA00004735"/>
    </source>
</evidence>
<sequence>MSEQQKQTVHIGTRRSALALRQVDLVIAALQPHHPNVHFQVHALATLGDKNQTASLPSLGKGLWTNELEAKLFNNEVDFIVHCLKDVPTTLPEGGKIGVVTEREDPRDVVVMKKKWAEQGKYKVLADLPEGAIVGTSSVRRAAQLRRQYPGLVFKDVRGNIETRMRKCDEEDYDCIILAAAGLLRMGYDERIAQWLDSTTEGGGMLHAVGQGALAMEIREGDEKTLEIIKPLCHEKTMVATFAERAVMRSLEGGCSVPIGVETKWVEDDKLQLKATVVSLDGKESVDGQSVEVVKTTEEAEEMGRKLAEDLAKRGAQKILDVVNKGRASGGALKVGDL</sequence>
<keyword evidence="9" id="KW-0627">Porphyrin biosynthesis</keyword>
<dbReference type="InterPro" id="IPR022417">
    <property type="entry name" value="Porphobilin_deaminase_N"/>
</dbReference>
<organism evidence="15 16">
    <name type="scientific">Sordaria macrospora</name>
    <dbReference type="NCBI Taxonomy" id="5147"/>
    <lineage>
        <taxon>Eukaryota</taxon>
        <taxon>Fungi</taxon>
        <taxon>Dikarya</taxon>
        <taxon>Ascomycota</taxon>
        <taxon>Pezizomycotina</taxon>
        <taxon>Sordariomycetes</taxon>
        <taxon>Sordariomycetidae</taxon>
        <taxon>Sordariales</taxon>
        <taxon>Sordariaceae</taxon>
        <taxon>Sordaria</taxon>
    </lineage>
</organism>
<evidence type="ECO:0000256" key="1">
    <source>
        <dbReference type="ARBA" id="ARBA00001916"/>
    </source>
</evidence>
<name>A0A8S8ZMP3_SORMA</name>
<accession>A0A8S8ZMP3</accession>
<dbReference type="EC" id="2.5.1.61" evidence="5"/>
<dbReference type="GO" id="GO:0006783">
    <property type="term" value="P:heme biosynthetic process"/>
    <property type="evidence" value="ECO:0007669"/>
    <property type="project" value="UniProtKB-KW"/>
</dbReference>
<dbReference type="PIRSF" id="PIRSF001438">
    <property type="entry name" value="4pyrrol_synth_OHMeBilane_synth"/>
    <property type="match status" value="1"/>
</dbReference>
<evidence type="ECO:0000256" key="5">
    <source>
        <dbReference type="ARBA" id="ARBA00012655"/>
    </source>
</evidence>
<evidence type="ECO:0000313" key="15">
    <source>
        <dbReference type="EMBL" id="KAA8631944.1"/>
    </source>
</evidence>
<dbReference type="NCBIfam" id="TIGR00212">
    <property type="entry name" value="hemC"/>
    <property type="match status" value="1"/>
</dbReference>